<dbReference type="Proteomes" id="UP000216133">
    <property type="component" value="Unassembled WGS sequence"/>
</dbReference>
<name>A0A268S4K1_SHOCL</name>
<accession>A0A268S4K1</accession>
<comment type="caution">
    <text evidence="1">The sequence shown here is derived from an EMBL/GenBank/DDBJ whole genome shotgun (WGS) entry which is preliminary data.</text>
</comment>
<evidence type="ECO:0000313" key="2">
    <source>
        <dbReference type="Proteomes" id="UP000216133"/>
    </source>
</evidence>
<dbReference type="EMBL" id="NPBS01000013">
    <property type="protein sequence ID" value="PAF27442.1"/>
    <property type="molecule type" value="Genomic_DNA"/>
</dbReference>
<dbReference type="AlphaFoldDB" id="A0A268S4K1"/>
<evidence type="ECO:0000313" key="1">
    <source>
        <dbReference type="EMBL" id="PAF27442.1"/>
    </source>
</evidence>
<reference evidence="1 2" key="1">
    <citation type="submission" date="2017-07" db="EMBL/GenBank/DDBJ databases">
        <title>Isolation and whole genome analysis of endospore-forming bacteria from heroin.</title>
        <authorList>
            <person name="Kalinowski J."/>
            <person name="Ahrens B."/>
            <person name="Al-Dilaimi A."/>
            <person name="Winkler A."/>
            <person name="Wibberg D."/>
            <person name="Schleenbecker U."/>
            <person name="Ruckert C."/>
            <person name="Wolfel R."/>
            <person name="Grass G."/>
        </authorList>
    </citation>
    <scope>NUCLEOTIDE SEQUENCE [LARGE SCALE GENOMIC DNA]</scope>
    <source>
        <strain evidence="1 2">7523-2</strain>
    </source>
</reference>
<protein>
    <submittedName>
        <fullName evidence="1">Uncharacterized protein</fullName>
    </submittedName>
</protein>
<gene>
    <name evidence="1" type="ORF">CHH61_03335</name>
</gene>
<sequence length="79" mass="9093">MQLEIKKIDGLKWKTEHPDYDYLVYKGYALYSKEKGYLGFNSETPYTPNGGKATLQSIIDAGGLIHYDDVYWIKPIRSS</sequence>
<dbReference type="RefSeq" id="WP_095327786.1">
    <property type="nucleotide sequence ID" value="NZ_NPBS01000013.1"/>
</dbReference>
<organism evidence="1 2">
    <name type="scientific">Shouchella clausii</name>
    <name type="common">Alkalihalobacillus clausii</name>
    <dbReference type="NCBI Taxonomy" id="79880"/>
    <lineage>
        <taxon>Bacteria</taxon>
        <taxon>Bacillati</taxon>
        <taxon>Bacillota</taxon>
        <taxon>Bacilli</taxon>
        <taxon>Bacillales</taxon>
        <taxon>Bacillaceae</taxon>
        <taxon>Shouchella</taxon>
    </lineage>
</organism>
<proteinExistence type="predicted"/>